<evidence type="ECO:0000313" key="8">
    <source>
        <dbReference type="EMBL" id="OUQ09685.1"/>
    </source>
</evidence>
<evidence type="ECO:0000256" key="3">
    <source>
        <dbReference type="ARBA" id="ARBA00023295"/>
    </source>
</evidence>
<dbReference type="AlphaFoldDB" id="A0A1Y4QWI8"/>
<sequence length="589" mass="68133">MTEFTVGDQFYLDKQPFKILSGAIHYFRIHPKDWYHSLYNLKALGFNTVETYIPWNLHEAQPGKFCWEGQLDIERFLDLAQELGLYAIVRPSPFICAEWEFGGLPAWLLQANVRVRSSDVGYLRLVRNYYKELIPKLARHQLNHGGNILMFQIENEYGSYGEDKTYLKALKKMMDEFGITSPYFTSDGPWQATLRAGSLIEEDILVTGNFGSKGTENFQMMQSFFDLHHKKWPLMCMEFWDGWFNRWGDSIIKRDPQELVDSVMEVIKQGSINLYMFHGGTNYGFMNGCSARGQRDLPQVTSYDYDAILDEAGNPTAKYHLLQKAMQAEFPDNFYAQPLVKQMGTYPAAQLNECVNLTATLDTLSQVHQSFYPCNMESLGQNTGYIYYQTELLRDKQDEEKIRVIDARDRMQLFMNQELVATQYQEEIGEEIMVAYPSEKVTLGLLVENMGRVNYGYKLTAPTQSKGIGRGVMVDLHFVGRWQMYPLPLEDVSKVDFQGAFKEGLPSFYRYTFHVDRLQDTFLDLRGFGKGVAFVNGHNLGRFWEKGPLRSLYVTQKWLKEGANEIVLFETEGKYKEQLVFSNTAIIDY</sequence>
<dbReference type="EMBL" id="NFLC01000018">
    <property type="protein sequence ID" value="OUQ09685.1"/>
    <property type="molecule type" value="Genomic_DNA"/>
</dbReference>
<dbReference type="Pfam" id="PF01301">
    <property type="entry name" value="Glyco_hydro_35"/>
    <property type="match status" value="1"/>
</dbReference>
<dbReference type="InterPro" id="IPR048912">
    <property type="entry name" value="BetaGal1-like_ABD1"/>
</dbReference>
<dbReference type="InterPro" id="IPR001944">
    <property type="entry name" value="Glycoside_Hdrlase_35"/>
</dbReference>
<dbReference type="RefSeq" id="WP_087215563.1">
    <property type="nucleotide sequence ID" value="NZ_JBECZD010000011.1"/>
</dbReference>
<dbReference type="Pfam" id="PF21317">
    <property type="entry name" value="BetaGal_ABD_1"/>
    <property type="match status" value="1"/>
</dbReference>
<feature type="domain" description="Beta-galactosidase 1-like first all-beta" evidence="6">
    <location>
        <begin position="373"/>
        <end position="488"/>
    </location>
</feature>
<feature type="domain" description="Beta-galactosidase galactose-binding" evidence="7">
    <location>
        <begin position="506"/>
        <end position="564"/>
    </location>
</feature>
<comment type="similarity">
    <text evidence="1">Belongs to the glycosyl hydrolase 35 family.</text>
</comment>
<evidence type="ECO:0000256" key="1">
    <source>
        <dbReference type="ARBA" id="ARBA00009809"/>
    </source>
</evidence>
<dbReference type="InterPro" id="IPR008979">
    <property type="entry name" value="Galactose-bd-like_sf"/>
</dbReference>
<dbReference type="Gene3D" id="3.20.20.80">
    <property type="entry name" value="Glycosidases"/>
    <property type="match status" value="1"/>
</dbReference>
<evidence type="ECO:0000259" key="5">
    <source>
        <dbReference type="Pfam" id="PF01301"/>
    </source>
</evidence>
<dbReference type="PIRSF" id="PIRSF006336">
    <property type="entry name" value="B-gal"/>
    <property type="match status" value="1"/>
</dbReference>
<evidence type="ECO:0000313" key="9">
    <source>
        <dbReference type="Proteomes" id="UP000196074"/>
    </source>
</evidence>
<organism evidence="8 9">
    <name type="scientific">Enterococcus cecorum</name>
    <dbReference type="NCBI Taxonomy" id="44008"/>
    <lineage>
        <taxon>Bacteria</taxon>
        <taxon>Bacillati</taxon>
        <taxon>Bacillota</taxon>
        <taxon>Bacilli</taxon>
        <taxon>Lactobacillales</taxon>
        <taxon>Enterococcaceae</taxon>
        <taxon>Enterococcus</taxon>
    </lineage>
</organism>
<comment type="caution">
    <text evidence="8">The sequence shown here is derived from an EMBL/GenBank/DDBJ whole genome shotgun (WGS) entry which is preliminary data.</text>
</comment>
<protein>
    <submittedName>
        <fullName evidence="8">Beta-galactosidase</fullName>
    </submittedName>
</protein>
<keyword evidence="3" id="KW-0326">Glycosidase</keyword>
<dbReference type="Proteomes" id="UP000196074">
    <property type="component" value="Unassembled WGS sequence"/>
</dbReference>
<dbReference type="PRINTS" id="PR00742">
    <property type="entry name" value="GLHYDRLASE35"/>
</dbReference>
<proteinExistence type="inferred from homology"/>
<dbReference type="InterPro" id="IPR048913">
    <property type="entry name" value="BetaGal_gal-bd"/>
</dbReference>
<dbReference type="Gene3D" id="2.60.120.260">
    <property type="entry name" value="Galactose-binding domain-like"/>
    <property type="match status" value="2"/>
</dbReference>
<name>A0A1Y4QWI8_9ENTE</name>
<accession>A0A1Y4QWI8</accession>
<gene>
    <name evidence="8" type="ORF">B5E88_09060</name>
</gene>
<evidence type="ECO:0000256" key="4">
    <source>
        <dbReference type="PIRSR" id="PIRSR006336-1"/>
    </source>
</evidence>
<dbReference type="InterPro" id="IPR031330">
    <property type="entry name" value="Gly_Hdrlase_35_cat"/>
</dbReference>
<dbReference type="InterPro" id="IPR017853">
    <property type="entry name" value="GH"/>
</dbReference>
<dbReference type="GO" id="GO:0004565">
    <property type="term" value="F:beta-galactosidase activity"/>
    <property type="evidence" value="ECO:0007669"/>
    <property type="project" value="InterPro"/>
</dbReference>
<feature type="domain" description="Glycoside hydrolase 35 catalytic" evidence="5">
    <location>
        <begin position="9"/>
        <end position="327"/>
    </location>
</feature>
<dbReference type="SUPFAM" id="SSF49785">
    <property type="entry name" value="Galactose-binding domain-like"/>
    <property type="match status" value="1"/>
</dbReference>
<evidence type="ECO:0000259" key="6">
    <source>
        <dbReference type="Pfam" id="PF21317"/>
    </source>
</evidence>
<feature type="active site" description="Proton donor" evidence="4">
    <location>
        <position position="156"/>
    </location>
</feature>
<keyword evidence="2" id="KW-0378">Hydrolase</keyword>
<dbReference type="GO" id="GO:0005975">
    <property type="term" value="P:carbohydrate metabolic process"/>
    <property type="evidence" value="ECO:0007669"/>
    <property type="project" value="InterPro"/>
</dbReference>
<evidence type="ECO:0000256" key="2">
    <source>
        <dbReference type="ARBA" id="ARBA00022801"/>
    </source>
</evidence>
<dbReference type="PANTHER" id="PTHR23421">
    <property type="entry name" value="BETA-GALACTOSIDASE RELATED"/>
    <property type="match status" value="1"/>
</dbReference>
<reference evidence="9" key="1">
    <citation type="submission" date="2017-04" db="EMBL/GenBank/DDBJ databases">
        <title>Function of individual gut microbiota members based on whole genome sequencing of pure cultures obtained from chicken caecum.</title>
        <authorList>
            <person name="Medvecky M."/>
            <person name="Cejkova D."/>
            <person name="Polansky O."/>
            <person name="Karasova D."/>
            <person name="Kubasova T."/>
            <person name="Cizek A."/>
            <person name="Rychlik I."/>
        </authorList>
    </citation>
    <scope>NUCLEOTIDE SEQUENCE [LARGE SCALE GENOMIC DNA]</scope>
    <source>
        <strain evidence="9">An144</strain>
    </source>
</reference>
<evidence type="ECO:0000259" key="7">
    <source>
        <dbReference type="Pfam" id="PF21467"/>
    </source>
</evidence>
<dbReference type="SUPFAM" id="SSF51445">
    <property type="entry name" value="(Trans)glycosidases"/>
    <property type="match status" value="1"/>
</dbReference>
<dbReference type="Pfam" id="PF21467">
    <property type="entry name" value="BetaGal_gal-bd"/>
    <property type="match status" value="1"/>
</dbReference>
<feature type="active site" description="Nucleophile" evidence="4">
    <location>
        <position position="238"/>
    </location>
</feature>
<dbReference type="FunFam" id="3.20.20.80:FF:000116">
    <property type="entry name" value="Beta-galactosidase 3"/>
    <property type="match status" value="1"/>
</dbReference>
<dbReference type="InterPro" id="IPR026283">
    <property type="entry name" value="B-gal_1-like"/>
</dbReference>